<evidence type="ECO:0000256" key="2">
    <source>
        <dbReference type="ARBA" id="ARBA00022490"/>
    </source>
</evidence>
<comment type="similarity">
    <text evidence="5">Belongs to the TOG/XMAP215 family.</text>
</comment>
<feature type="compositionally biased region" description="Low complexity" evidence="7">
    <location>
        <begin position="1560"/>
        <end position="1571"/>
    </location>
</feature>
<protein>
    <recommendedName>
        <fullName evidence="8">TOG domain-containing protein</fullName>
    </recommendedName>
</protein>
<organism evidence="9 10">
    <name type="scientific">Naganishia liquefaciens</name>
    <dbReference type="NCBI Taxonomy" id="104408"/>
    <lineage>
        <taxon>Eukaryota</taxon>
        <taxon>Fungi</taxon>
        <taxon>Dikarya</taxon>
        <taxon>Basidiomycota</taxon>
        <taxon>Agaricomycotina</taxon>
        <taxon>Tremellomycetes</taxon>
        <taxon>Filobasidiales</taxon>
        <taxon>Filobasidiaceae</taxon>
        <taxon>Naganishia</taxon>
    </lineage>
</organism>
<dbReference type="PANTHER" id="PTHR12609">
    <property type="entry name" value="MICROTUBULE ASSOCIATED PROTEIN XMAP215"/>
    <property type="match status" value="1"/>
</dbReference>
<feature type="domain" description="TOG" evidence="8">
    <location>
        <begin position="2"/>
        <end position="238"/>
    </location>
</feature>
<feature type="region of interest" description="Disordered" evidence="7">
    <location>
        <begin position="1609"/>
        <end position="1676"/>
    </location>
</feature>
<feature type="domain" description="TOG" evidence="8">
    <location>
        <begin position="282"/>
        <end position="515"/>
    </location>
</feature>
<dbReference type="InterPro" id="IPR016024">
    <property type="entry name" value="ARM-type_fold"/>
</dbReference>
<dbReference type="InterPro" id="IPR034085">
    <property type="entry name" value="TOG"/>
</dbReference>
<evidence type="ECO:0000256" key="7">
    <source>
        <dbReference type="SAM" id="MobiDB-lite"/>
    </source>
</evidence>
<feature type="domain" description="TOG" evidence="8">
    <location>
        <begin position="915"/>
        <end position="1150"/>
    </location>
</feature>
<feature type="region of interest" description="Disordered" evidence="7">
    <location>
        <begin position="875"/>
        <end position="907"/>
    </location>
</feature>
<feature type="domain" description="TOG" evidence="8">
    <location>
        <begin position="1308"/>
        <end position="1559"/>
    </location>
</feature>
<feature type="repeat" description="HEAT" evidence="6">
    <location>
        <begin position="1087"/>
        <end position="1125"/>
    </location>
</feature>
<evidence type="ECO:0000313" key="10">
    <source>
        <dbReference type="Proteomes" id="UP000620104"/>
    </source>
</evidence>
<dbReference type="EMBL" id="BLZA01000023">
    <property type="protein sequence ID" value="GHJ87716.1"/>
    <property type="molecule type" value="Genomic_DNA"/>
</dbReference>
<sequence>MDEFGAPPVEEDFTAIPLVERCVHKNWKARQSAYLDLISKFGKTSSDDDPFFRPYLNGDLLKKCVTDSNAVAQEKGVDAVCALLKDSGENAASTRSDVVPSLVDKCLGSARAGTKKAAIELCMLYVEVENSGEGVINDLLRGLDAKQPKLVASTVTALKQIVTEFGVKPLGDIKPLVKALNKIFAHSDKTVRSEGTSLTLALYSYLGQALMPSLQDLKPVQLKELTEAFASTDASGQAGSAGRPTRFTRKHAREMEAAADAGMGGAHDAEAEHEAEEVDALDLLEAVDVIPLFPSNFHEQIASTKWKDKVELLADCLKILEGKPKIVDNPELASYATALAAKMKDVNVLVVSNSAAMIAALASGVENKGFGKYRSTVMPPILERLKEKKTMDALGNTLDAVFSSTTFSEIVEDCVTALKSKNPMVRQGTLLFLVRALASTRESPTKADLDAIAKAQVSQLGDSQGDVRAAAMDGLGYLMKIFGERAMNTYLESVSEIQQGKIKEAFEKAEVRCKGGQAKPAAKPPPSRFAALQPSSSAINKQADTEPIKKPLARKPVLSSMRSAEPPNSPAIKTLTKVMNSPPSRAASKFGTMGEAPPSEPRTALRAPPSMMKRAPPISKPSAPAKPSAKSGGSVTLPPPSAGEPVKFKFSPEDAEAQAAELIPADIQAGLADGQWKERLGAAERLLTWVEEGNAATAESEVIFRYLCKSPGWNEKNFQVSGKVYAAMAATAQKCSTFGRSSAALAIGPLSDKLGDLKLKKPASEALGAFAEKTSLGFVLSQAYEPMTKQKAPKAQADAMTWVKQSLLEFGIGGLALKDLVSFLKTGLQSANGTVRSSATSTLVTLRLYVGTDVTGFLEDLNPALLTTINSEFEKVSGQTPPEPTRQSAELQKPAAAGASAGGLQGGGGADPLDDLIPRVDLDKIVASTSVVADSKSESWKARKEAFESLLTLLEQKSNSRLKANMGEIGSVLKRGLNDANLSVKIICLNIVSKIAAGMGSAFQAHVRLLATPVANVLADQKVTTRNAALETLANMADAAGGLDPMISGLTTSLESSNPLLRSSLLGFIVSQMQKDEAPICQELSALVPVTLMSVEDRSADVRKAAQALLPILVSAVGFAEVSDRVANLKPASRNTVMPLIEKARSELNAVPSAKPTTRHAPAVTQQPAPESKTLNRPQSLLRPSTVHLSAAPPSGPSSPRIKPPIGLPVRATGMAMKANALRASSLKQPSDDGPNSLPRPVPRSRYSIARSSQAPSLDAQNDIDRRTANINRDPPFLTAIMEPKAMRAKRDLAKWSFETNSSSQLLDYLQRQMEGHVAPELIGNLFSNDRLAEKDHMAGLTTLDEFYSSIDGRNEFAIADDMLEEIRLANMDLALKYVAIRMQEGSTTTILRCLDIILHIIENVNKSESQGFSEAEINVFLPALIRKLGDNKFKDKLANIFSIIDRTVPSSKVLQFCVEYGVESTNSKTRAASLEMLSQLIRKRGDIAPSASAHKLYRRIAEQISSADSNTRNYALDCIAFLHKYSGNAAFAYADGLNNKERDMLQNRIEKLAGPRSTSISSSSINSPPNQGGFQSETSSPARSQGRTSVASGSDRFDTAATIAAESIEGHQNGRVLSQRNQASPQGQDSLNRRREPFASQAQLKSRYLATLPRSSETTPEPSQPPPPYPESSVQLNARGSDLNVTVLIRNADTENPEDCVKALKQLQIDLVEAPEVFTGHVRLLITTISTQFARLFEKRTTIDEPGMFRMAKHLIQTMSNFCDVPILLKEIDSSVLQRLLEHLTKGLLLLTKEEHKEMAKFVNMTILRLFATSNQIVLFRALFDLLKEIVQPFTPATSQDSLAARHGELVLKCIWKRSRSAEADLRKGKLRATDLFRILENFLIVIEPKEWKQRSLSGVALSDMPLRTIKVLIQHIYGVLGERGTLEALQQEFGKDFIKIKLYTYVYRLCKESPRPIDDDHEIPTEPAPPYERAAAIVAAEPVEPVKASLAEDALDEKLQQLVTTASGVGSTRGEAMPELHLFLKQHPEKKEKFDAMLDVALGASKYKLFIKRKLQNLAENGNTNSTPTGIGVKKTTAESANVNKPPPTSNPIQANEAVQPAAAPQPVIPADADDDTKLAMYKDKLKYYALGSASGDSISSS</sequence>
<feature type="compositionally biased region" description="Polar residues" evidence="7">
    <location>
        <begin position="1573"/>
        <end position="1593"/>
    </location>
</feature>
<dbReference type="GO" id="GO:0044732">
    <property type="term" value="C:mitotic spindle pole body"/>
    <property type="evidence" value="ECO:0007669"/>
    <property type="project" value="UniProtKB-ARBA"/>
</dbReference>
<keyword evidence="10" id="KW-1185">Reference proteome</keyword>
<feature type="compositionally biased region" description="Polar residues" evidence="7">
    <location>
        <begin position="1616"/>
        <end position="1631"/>
    </location>
</feature>
<comment type="caution">
    <text evidence="9">The sequence shown here is derived from an EMBL/GenBank/DDBJ whole genome shotgun (WGS) entry which is preliminary data.</text>
</comment>
<dbReference type="GO" id="GO:0046785">
    <property type="term" value="P:microtubule polymerization"/>
    <property type="evidence" value="ECO:0007669"/>
    <property type="project" value="InterPro"/>
</dbReference>
<dbReference type="Proteomes" id="UP000620104">
    <property type="component" value="Unassembled WGS sequence"/>
</dbReference>
<feature type="compositionally biased region" description="Low complexity" evidence="7">
    <location>
        <begin position="2100"/>
        <end position="2113"/>
    </location>
</feature>
<dbReference type="GO" id="GO:0030951">
    <property type="term" value="P:establishment or maintenance of microtubule cytoskeleton polarity"/>
    <property type="evidence" value="ECO:0007669"/>
    <property type="project" value="InterPro"/>
</dbReference>
<evidence type="ECO:0000256" key="5">
    <source>
        <dbReference type="ARBA" id="ARBA00025722"/>
    </source>
</evidence>
<evidence type="ECO:0000313" key="9">
    <source>
        <dbReference type="EMBL" id="GHJ87716.1"/>
    </source>
</evidence>
<dbReference type="SUPFAM" id="SSF48371">
    <property type="entry name" value="ARM repeat"/>
    <property type="match status" value="2"/>
</dbReference>
<name>A0A8H3YHK4_9TREE</name>
<dbReference type="GO" id="GO:0051315">
    <property type="term" value="P:attachment of mitotic spindle microtubules to kinetochore"/>
    <property type="evidence" value="ECO:0007669"/>
    <property type="project" value="UniProtKB-ARBA"/>
</dbReference>
<dbReference type="OrthoDB" id="205662at2759"/>
<dbReference type="GO" id="GO:0051010">
    <property type="term" value="F:microtubule plus-end binding"/>
    <property type="evidence" value="ECO:0007669"/>
    <property type="project" value="InterPro"/>
</dbReference>
<dbReference type="InterPro" id="IPR048491">
    <property type="entry name" value="XMAP215_CLASP_TOG"/>
</dbReference>
<dbReference type="FunFam" id="1.25.10.10:FF:000068">
    <property type="entry name" value="cytoskeleton-associated protein 5 isoform X1"/>
    <property type="match status" value="1"/>
</dbReference>
<dbReference type="FunFam" id="1.25.10.10:FF:000063">
    <property type="entry name" value="Putative cytoskeleton-associated protein 5"/>
    <property type="match status" value="1"/>
</dbReference>
<feature type="compositionally biased region" description="Polar residues" evidence="7">
    <location>
        <begin position="533"/>
        <end position="542"/>
    </location>
</feature>
<dbReference type="GO" id="GO:1990571">
    <property type="term" value="P:meiotic centromere clustering"/>
    <property type="evidence" value="ECO:0007669"/>
    <property type="project" value="UniProtKB-ARBA"/>
</dbReference>
<accession>A0A8H3YHK4</accession>
<feature type="compositionally biased region" description="Polar residues" evidence="7">
    <location>
        <begin position="1164"/>
        <end position="1183"/>
    </location>
</feature>
<dbReference type="FunFam" id="1.25.10.10:FF:000019">
    <property type="entry name" value="Cytoskeleton-associated protein 5"/>
    <property type="match status" value="1"/>
</dbReference>
<reference evidence="9" key="1">
    <citation type="submission" date="2020-07" db="EMBL/GenBank/DDBJ databases">
        <title>Draft Genome Sequence of a Deep-Sea Yeast, Naganishia (Cryptococcus) liquefaciens strain N6.</title>
        <authorList>
            <person name="Han Y.W."/>
            <person name="Kajitani R."/>
            <person name="Morimoto H."/>
            <person name="Parhat M."/>
            <person name="Tsubouchi H."/>
            <person name="Bakenova O."/>
            <person name="Ogata M."/>
            <person name="Argunhan B."/>
            <person name="Aoki R."/>
            <person name="Kajiwara S."/>
            <person name="Itoh T."/>
            <person name="Iwasaki H."/>
        </authorList>
    </citation>
    <scope>NUCLEOTIDE SEQUENCE</scope>
    <source>
        <strain evidence="9">N6</strain>
    </source>
</reference>
<dbReference type="Gene3D" id="1.25.10.10">
    <property type="entry name" value="Leucine-rich Repeat Variant"/>
    <property type="match status" value="5"/>
</dbReference>
<dbReference type="Pfam" id="PF21041">
    <property type="entry name" value="XMAP215_CLASP_TOG"/>
    <property type="match status" value="4"/>
</dbReference>
<feature type="region of interest" description="Disordered" evidence="7">
    <location>
        <begin position="516"/>
        <end position="643"/>
    </location>
</feature>
<feature type="region of interest" description="Disordered" evidence="7">
    <location>
        <begin position="1152"/>
        <end position="1208"/>
    </location>
</feature>
<dbReference type="GO" id="GO:0005881">
    <property type="term" value="C:cytoplasmic microtubule"/>
    <property type="evidence" value="ECO:0007669"/>
    <property type="project" value="UniProtKB-ARBA"/>
</dbReference>
<feature type="compositionally biased region" description="Low complexity" evidence="7">
    <location>
        <begin position="613"/>
        <end position="631"/>
    </location>
</feature>
<dbReference type="InterPro" id="IPR011989">
    <property type="entry name" value="ARM-like"/>
</dbReference>
<dbReference type="SMART" id="SM01349">
    <property type="entry name" value="TOG"/>
    <property type="match status" value="5"/>
</dbReference>
<dbReference type="InterPro" id="IPR021133">
    <property type="entry name" value="HEAT_type_2"/>
</dbReference>
<feature type="region of interest" description="Disordered" evidence="7">
    <location>
        <begin position="2082"/>
        <end position="2114"/>
    </location>
</feature>
<feature type="region of interest" description="Disordered" evidence="7">
    <location>
        <begin position="1554"/>
        <end position="1597"/>
    </location>
</feature>
<dbReference type="GO" id="GO:0061863">
    <property type="term" value="F:microtubule plus end polymerase"/>
    <property type="evidence" value="ECO:0007669"/>
    <property type="project" value="InterPro"/>
</dbReference>
<feature type="compositionally biased region" description="Low complexity" evidence="7">
    <location>
        <begin position="1652"/>
        <end position="1662"/>
    </location>
</feature>
<keyword evidence="2" id="KW-0963">Cytoplasm</keyword>
<dbReference type="GO" id="GO:1990498">
    <property type="term" value="C:mitotic spindle microtubule"/>
    <property type="evidence" value="ECO:0007669"/>
    <property type="project" value="UniProtKB-ARBA"/>
</dbReference>
<evidence type="ECO:0000259" key="8">
    <source>
        <dbReference type="SMART" id="SM01349"/>
    </source>
</evidence>
<evidence type="ECO:0000256" key="6">
    <source>
        <dbReference type="PROSITE-ProRule" id="PRU00103"/>
    </source>
</evidence>
<dbReference type="PROSITE" id="PS50077">
    <property type="entry name" value="HEAT_REPEAT"/>
    <property type="match status" value="1"/>
</dbReference>
<comment type="subcellular location">
    <subcellularLocation>
        <location evidence="1">Cytoplasm</location>
        <location evidence="1">Cytoskeleton</location>
    </subcellularLocation>
</comment>
<evidence type="ECO:0000256" key="4">
    <source>
        <dbReference type="ARBA" id="ARBA00023212"/>
    </source>
</evidence>
<feature type="compositionally biased region" description="Polar residues" evidence="7">
    <location>
        <begin position="875"/>
        <end position="890"/>
    </location>
</feature>
<keyword evidence="4" id="KW-0206">Cytoskeleton</keyword>
<proteinExistence type="inferred from homology"/>
<evidence type="ECO:0000256" key="1">
    <source>
        <dbReference type="ARBA" id="ARBA00004245"/>
    </source>
</evidence>
<feature type="compositionally biased region" description="Pro residues" evidence="7">
    <location>
        <begin position="1194"/>
        <end position="1207"/>
    </location>
</feature>
<keyword evidence="3" id="KW-0677">Repeat</keyword>
<dbReference type="GO" id="GO:0099070">
    <property type="term" value="C:static microtubule bundle"/>
    <property type="evidence" value="ECO:0007669"/>
    <property type="project" value="UniProtKB-ARBA"/>
</dbReference>
<gene>
    <name evidence="9" type="ORF">NliqN6_4118</name>
</gene>
<evidence type="ECO:0000256" key="3">
    <source>
        <dbReference type="ARBA" id="ARBA00022737"/>
    </source>
</evidence>
<feature type="region of interest" description="Disordered" evidence="7">
    <location>
        <begin position="1224"/>
        <end position="1271"/>
    </location>
</feature>
<dbReference type="InterPro" id="IPR045110">
    <property type="entry name" value="XMAP215"/>
</dbReference>
<dbReference type="GO" id="GO:0000022">
    <property type="term" value="P:mitotic spindle elongation"/>
    <property type="evidence" value="ECO:0007669"/>
    <property type="project" value="UniProtKB-ARBA"/>
</dbReference>
<feature type="compositionally biased region" description="Polar residues" evidence="7">
    <location>
        <begin position="1250"/>
        <end position="1260"/>
    </location>
</feature>
<feature type="domain" description="TOG" evidence="8">
    <location>
        <begin position="649"/>
        <end position="882"/>
    </location>
</feature>